<dbReference type="InterPro" id="IPR005546">
    <property type="entry name" value="Autotransporte_beta"/>
</dbReference>
<dbReference type="EMBL" id="JAGSPA010000001">
    <property type="protein sequence ID" value="MBV7256140.1"/>
    <property type="molecule type" value="Genomic_DNA"/>
</dbReference>
<dbReference type="PANTHER" id="PTHR45648">
    <property type="entry name" value="GDSL LIPASE/ACYLHYDROLASE FAMILY PROTEIN (AFU_ORTHOLOGUE AFUA_4G14700)"/>
    <property type="match status" value="1"/>
</dbReference>
<name>A0ABS6SD14_9SPHN</name>
<feature type="signal peptide" evidence="2">
    <location>
        <begin position="1"/>
        <end position="27"/>
    </location>
</feature>
<keyword evidence="1" id="KW-0378">Hydrolase</keyword>
<feature type="chain" id="PRO_5045521869" description="Autotransporter domain-containing protein" evidence="2">
    <location>
        <begin position="28"/>
        <end position="627"/>
    </location>
</feature>
<dbReference type="PANTHER" id="PTHR45648:SF22">
    <property type="entry name" value="GDSL LIPASE_ACYLHYDROLASE FAMILY PROTEIN (AFU_ORTHOLOGUE AFUA_4G14700)"/>
    <property type="match status" value="1"/>
</dbReference>
<sequence>MFTFSHRLAGIAAGLLFTSSLASPAQAEDYFFGDSDLEQGNFYILFGVEDDDIDDSFPYFCEGRLCRDSNGPVWSEILTPGVVAALGADTASGPLNFAVSGAHMTAIGDDSLPIPTGVAAQIGSFGQLVDTGAISVSAEDRFFIHAGPNDLERLFNGETPEQVTQAVVSAAVGNVGALADLGARTIVISNVQATELLPAFQDNAFDPFREIFPATVSAINSQMLNQLSTLKESLPDETNVILVDHNAFSRHLVARFADYGFSNGSDACLDPVTDEACAPGPNGQDTHVFFDSNHYSAGAHRLLAGWYAATLNAAAGGANADAAQIPIALFAGSEAISREGDTAFRLAGRGDKTISIFGAPIYDNLTARSGIELRQRGGVGGVRYDGRRGLFGGITGSYLRQEVHTVNAGTFDTREWGVGVTAGYAIGPLELFAQGSYSRPTVGGFARQTGALNLSATGETKAQLLTGALGLSARTSFDRLNIDLSARAEYRRVRIDAFDETAAEGLELAYDRQRESSLSTFADIKIGWELAKPDSDLNVQPFLQAQDRRLLSGDTVTVTSQLIDNVANRASLTVANPNFNSTSVGGGIALGVNTAGTNLRLEAGYQRQLRGPFKDDDRVTISLSAAF</sequence>
<proteinExistence type="predicted"/>
<reference evidence="4 5" key="1">
    <citation type="submission" date="2021-04" db="EMBL/GenBank/DDBJ databases">
        <authorList>
            <person name="Pira H."/>
            <person name="Risdian C."/>
            <person name="Wink J."/>
        </authorList>
    </citation>
    <scope>NUCLEOTIDE SEQUENCE [LARGE SCALE GENOMIC DNA]</scope>
    <source>
        <strain evidence="4 5">WHA3</strain>
    </source>
</reference>
<dbReference type="RefSeq" id="WP_218444587.1">
    <property type="nucleotide sequence ID" value="NZ_JAGSPA010000001.1"/>
</dbReference>
<dbReference type="CDD" id="cd01846">
    <property type="entry name" value="fatty_acyltransferase_like"/>
    <property type="match status" value="1"/>
</dbReference>
<comment type="caution">
    <text evidence="4">The sequence shown here is derived from an EMBL/GenBank/DDBJ whole genome shotgun (WGS) entry which is preliminary data.</text>
</comment>
<accession>A0ABS6SD14</accession>
<dbReference type="InterPro" id="IPR051058">
    <property type="entry name" value="GDSL_Est/Lipase"/>
</dbReference>
<dbReference type="Proteomes" id="UP000722336">
    <property type="component" value="Unassembled WGS sequence"/>
</dbReference>
<gene>
    <name evidence="4" type="ORF">KCG44_05010</name>
</gene>
<evidence type="ECO:0000313" key="5">
    <source>
        <dbReference type="Proteomes" id="UP000722336"/>
    </source>
</evidence>
<keyword evidence="5" id="KW-1185">Reference proteome</keyword>
<evidence type="ECO:0000259" key="3">
    <source>
        <dbReference type="PROSITE" id="PS51208"/>
    </source>
</evidence>
<protein>
    <recommendedName>
        <fullName evidence="3">Autotransporter domain-containing protein</fullName>
    </recommendedName>
</protein>
<evidence type="ECO:0000313" key="4">
    <source>
        <dbReference type="EMBL" id="MBV7256140.1"/>
    </source>
</evidence>
<feature type="domain" description="Autotransporter" evidence="3">
    <location>
        <begin position="349"/>
        <end position="627"/>
    </location>
</feature>
<dbReference type="InterPro" id="IPR001087">
    <property type="entry name" value="GDSL"/>
</dbReference>
<keyword evidence="2" id="KW-0732">Signal</keyword>
<dbReference type="SMART" id="SM00869">
    <property type="entry name" value="Autotransporter"/>
    <property type="match status" value="1"/>
</dbReference>
<dbReference type="PROSITE" id="PS51208">
    <property type="entry name" value="AUTOTRANSPORTER"/>
    <property type="match status" value="1"/>
</dbReference>
<evidence type="ECO:0000256" key="1">
    <source>
        <dbReference type="ARBA" id="ARBA00022801"/>
    </source>
</evidence>
<organism evidence="4 5">
    <name type="scientific">Pacificimonas pallii</name>
    <dbReference type="NCBI Taxonomy" id="2827236"/>
    <lineage>
        <taxon>Bacteria</taxon>
        <taxon>Pseudomonadati</taxon>
        <taxon>Pseudomonadota</taxon>
        <taxon>Alphaproteobacteria</taxon>
        <taxon>Sphingomonadales</taxon>
        <taxon>Sphingosinicellaceae</taxon>
        <taxon>Pacificimonas</taxon>
    </lineage>
</organism>
<evidence type="ECO:0000256" key="2">
    <source>
        <dbReference type="SAM" id="SignalP"/>
    </source>
</evidence>
<dbReference type="Pfam" id="PF00657">
    <property type="entry name" value="Lipase_GDSL"/>
    <property type="match status" value="1"/>
</dbReference>